<keyword evidence="6 10" id="KW-0067">ATP-binding</keyword>
<dbReference type="Gene3D" id="3.40.50.300">
    <property type="entry name" value="P-loop containing nucleotide triphosphate hydrolases"/>
    <property type="match status" value="2"/>
</dbReference>
<dbReference type="RefSeq" id="WP_158346287.1">
    <property type="nucleotide sequence ID" value="NZ_JAHQCW010000025.1"/>
</dbReference>
<evidence type="ECO:0000256" key="7">
    <source>
        <dbReference type="ARBA" id="ARBA00022967"/>
    </source>
</evidence>
<dbReference type="PANTHER" id="PTHR43790:SF9">
    <property type="entry name" value="GALACTOFURANOSE TRANSPORTER ATP-BINDING PROTEIN YTFR"/>
    <property type="match status" value="1"/>
</dbReference>
<dbReference type="GO" id="GO:0005886">
    <property type="term" value="C:plasma membrane"/>
    <property type="evidence" value="ECO:0007669"/>
    <property type="project" value="UniProtKB-SubCell"/>
</dbReference>
<dbReference type="PROSITE" id="PS00211">
    <property type="entry name" value="ABC_TRANSPORTER_1"/>
    <property type="match status" value="1"/>
</dbReference>
<dbReference type="CDD" id="cd03216">
    <property type="entry name" value="ABC_Carb_Monos_I"/>
    <property type="match status" value="1"/>
</dbReference>
<keyword evidence="5" id="KW-0547">Nucleotide-binding</keyword>
<evidence type="ECO:0000313" key="10">
    <source>
        <dbReference type="EMBL" id="MBU9737805.1"/>
    </source>
</evidence>
<evidence type="ECO:0000313" key="11">
    <source>
        <dbReference type="Proteomes" id="UP000712157"/>
    </source>
</evidence>
<evidence type="ECO:0000256" key="5">
    <source>
        <dbReference type="ARBA" id="ARBA00022741"/>
    </source>
</evidence>
<keyword evidence="11" id="KW-1185">Reference proteome</keyword>
<dbReference type="GO" id="GO:0016887">
    <property type="term" value="F:ATP hydrolysis activity"/>
    <property type="evidence" value="ECO:0007669"/>
    <property type="project" value="InterPro"/>
</dbReference>
<dbReference type="SMART" id="SM00382">
    <property type="entry name" value="AAA"/>
    <property type="match status" value="2"/>
</dbReference>
<dbReference type="CDD" id="cd03215">
    <property type="entry name" value="ABC_Carb_Monos_II"/>
    <property type="match status" value="1"/>
</dbReference>
<evidence type="ECO:0000256" key="1">
    <source>
        <dbReference type="ARBA" id="ARBA00004202"/>
    </source>
</evidence>
<dbReference type="Proteomes" id="UP000712157">
    <property type="component" value="Unassembled WGS sequence"/>
</dbReference>
<evidence type="ECO:0000256" key="8">
    <source>
        <dbReference type="ARBA" id="ARBA00023136"/>
    </source>
</evidence>
<evidence type="ECO:0000256" key="6">
    <source>
        <dbReference type="ARBA" id="ARBA00022840"/>
    </source>
</evidence>
<evidence type="ECO:0000259" key="9">
    <source>
        <dbReference type="PROSITE" id="PS50893"/>
    </source>
</evidence>
<dbReference type="SUPFAM" id="SSF52540">
    <property type="entry name" value="P-loop containing nucleoside triphosphate hydrolases"/>
    <property type="match status" value="2"/>
</dbReference>
<evidence type="ECO:0000256" key="2">
    <source>
        <dbReference type="ARBA" id="ARBA00022448"/>
    </source>
</evidence>
<dbReference type="GO" id="GO:0005524">
    <property type="term" value="F:ATP binding"/>
    <property type="evidence" value="ECO:0007669"/>
    <property type="project" value="UniProtKB-KW"/>
</dbReference>
<dbReference type="InterPro" id="IPR017871">
    <property type="entry name" value="ABC_transporter-like_CS"/>
</dbReference>
<keyword evidence="7" id="KW-1278">Translocase</keyword>
<dbReference type="PANTHER" id="PTHR43790">
    <property type="entry name" value="CARBOHYDRATE TRANSPORT ATP-BINDING PROTEIN MG119-RELATED"/>
    <property type="match status" value="1"/>
</dbReference>
<organism evidence="10 11">
    <name type="scientific">Diplocloster agilis</name>
    <dbReference type="NCBI Taxonomy" id="2850323"/>
    <lineage>
        <taxon>Bacteria</taxon>
        <taxon>Bacillati</taxon>
        <taxon>Bacillota</taxon>
        <taxon>Clostridia</taxon>
        <taxon>Lachnospirales</taxon>
        <taxon>Lachnospiraceae</taxon>
        <taxon>Diplocloster</taxon>
    </lineage>
</organism>
<keyword evidence="4" id="KW-0677">Repeat</keyword>
<feature type="domain" description="ABC transporter" evidence="9">
    <location>
        <begin position="7"/>
        <end position="242"/>
    </location>
</feature>
<dbReference type="AlphaFoldDB" id="A0A949NID9"/>
<gene>
    <name evidence="10" type="ORF">KTH89_14760</name>
</gene>
<keyword evidence="3" id="KW-1003">Cell membrane</keyword>
<name>A0A949NID9_9FIRM</name>
<accession>A0A949NID9</accession>
<dbReference type="Pfam" id="PF00005">
    <property type="entry name" value="ABC_tran"/>
    <property type="match status" value="2"/>
</dbReference>
<dbReference type="InterPro" id="IPR050107">
    <property type="entry name" value="ABC_carbohydrate_import_ATPase"/>
</dbReference>
<protein>
    <submittedName>
        <fullName evidence="10">Sugar ABC transporter ATP-binding protein</fullName>
    </submittedName>
</protein>
<reference evidence="10" key="1">
    <citation type="submission" date="2021-06" db="EMBL/GenBank/DDBJ databases">
        <title>Description of novel taxa of the family Lachnospiraceae.</title>
        <authorList>
            <person name="Chaplin A.V."/>
            <person name="Sokolova S.R."/>
            <person name="Pikina A.P."/>
            <person name="Korzhanova M."/>
            <person name="Belova V."/>
            <person name="Korostin D."/>
            <person name="Efimov B.A."/>
        </authorList>
    </citation>
    <scope>NUCLEOTIDE SEQUENCE</scope>
    <source>
        <strain evidence="10">ASD5720</strain>
    </source>
</reference>
<dbReference type="FunFam" id="3.40.50.300:FF:000127">
    <property type="entry name" value="Ribose import ATP-binding protein RbsA"/>
    <property type="match status" value="1"/>
</dbReference>
<sequence length="494" mass="54648">MENNNILSVQEIVKEYPGVKALDKVSLDFRKGEIHALMGENGAGKSTLIKVIAGAIQPDSGAVYMDGKKVDAMDTKISKDLGIAIIYQELMMVPALSVSENVFLGSAVRKGVMIERKEMERRSRKIFEDLGIKIDVRKPVGKLTVAYQQMVEIARALSKDARVLIMDEPSAALTEEEVQTMLQLVLKLKEAGVTIIYVSHRLDEVFQITDRISVLRDGQYITTLNTKDTDKTELIHYMVGRDLNETFPARNSRIGEVGLEIRNFSGNGVKDISLSVRHGEILGLGGLVGAGRTELAQLIYGLRKPEAGELYLDGKQTAIRSPKQAVRCGMGLIPEDRKQLGLLLDFDLQENISLPSLPRISRGIMISKRQEGKMAQEQQTALNIKTPTMKQKAKNLSGGNQQKVVLAKWLGANCEYLIFDEPTRGIDVGAKQEIYKLLNQLAEEGKCILMISSEMEELIGVSDRIIVLCEGRKTGELSKDEFSQDRILSLASGT</sequence>
<keyword evidence="2" id="KW-0813">Transport</keyword>
<evidence type="ECO:0000256" key="4">
    <source>
        <dbReference type="ARBA" id="ARBA00022737"/>
    </source>
</evidence>
<dbReference type="InterPro" id="IPR003439">
    <property type="entry name" value="ABC_transporter-like_ATP-bd"/>
</dbReference>
<comment type="caution">
    <text evidence="10">The sequence shown here is derived from an EMBL/GenBank/DDBJ whole genome shotgun (WGS) entry which is preliminary data.</text>
</comment>
<comment type="subcellular location">
    <subcellularLocation>
        <location evidence="1">Cell membrane</location>
        <topology evidence="1">Peripheral membrane protein</topology>
    </subcellularLocation>
</comment>
<keyword evidence="8" id="KW-0472">Membrane</keyword>
<dbReference type="PROSITE" id="PS50893">
    <property type="entry name" value="ABC_TRANSPORTER_2"/>
    <property type="match status" value="2"/>
</dbReference>
<feature type="domain" description="ABC transporter" evidence="9">
    <location>
        <begin position="249"/>
        <end position="490"/>
    </location>
</feature>
<evidence type="ECO:0000256" key="3">
    <source>
        <dbReference type="ARBA" id="ARBA00022475"/>
    </source>
</evidence>
<dbReference type="EMBL" id="JAHQCW010000025">
    <property type="protein sequence ID" value="MBU9737805.1"/>
    <property type="molecule type" value="Genomic_DNA"/>
</dbReference>
<proteinExistence type="predicted"/>
<dbReference type="InterPro" id="IPR003593">
    <property type="entry name" value="AAA+_ATPase"/>
</dbReference>
<dbReference type="InterPro" id="IPR027417">
    <property type="entry name" value="P-loop_NTPase"/>
</dbReference>